<dbReference type="Proteomes" id="UP000321903">
    <property type="component" value="Unassembled WGS sequence"/>
</dbReference>
<sequence>MNILFKTTILTLAIGVVTACTSYVPEASWYKEGASKQSMTDQLGYCRKDVDAENLPDEQAERVIAYCMKSEGYSFKTDSERKQYEKTKSELNPNGIYLDN</sequence>
<name>A0A5C7A5B7_9GAMM</name>
<comment type="caution">
    <text evidence="1">The sequence shown here is derived from an EMBL/GenBank/DDBJ whole genome shotgun (WGS) entry which is preliminary data.</text>
</comment>
<reference evidence="1 2" key="1">
    <citation type="submission" date="2019-08" db="EMBL/GenBank/DDBJ databases">
        <title>Genome sequence of Psychrobacter frigidicola ACAM304 (type strain).</title>
        <authorList>
            <person name="Bowman J.P."/>
        </authorList>
    </citation>
    <scope>NUCLEOTIDE SEQUENCE [LARGE SCALE GENOMIC DNA]</scope>
    <source>
        <strain evidence="1 2">ACAM 304</strain>
    </source>
</reference>
<gene>
    <name evidence="1" type="ORF">ES754_02700</name>
</gene>
<dbReference type="EMBL" id="VORZ01000001">
    <property type="protein sequence ID" value="TXD97885.1"/>
    <property type="molecule type" value="Genomic_DNA"/>
</dbReference>
<dbReference type="OrthoDB" id="8854451at2"/>
<proteinExistence type="predicted"/>
<dbReference type="PROSITE" id="PS51257">
    <property type="entry name" value="PROKAR_LIPOPROTEIN"/>
    <property type="match status" value="1"/>
</dbReference>
<protein>
    <recommendedName>
        <fullName evidence="3">Lipoprotein</fullName>
    </recommendedName>
</protein>
<dbReference type="RefSeq" id="WP_147221813.1">
    <property type="nucleotide sequence ID" value="NZ_CAJGYY010000001.1"/>
</dbReference>
<organism evidence="1 2">
    <name type="scientific">Psychrobacter frigidicola</name>
    <dbReference type="NCBI Taxonomy" id="45611"/>
    <lineage>
        <taxon>Bacteria</taxon>
        <taxon>Pseudomonadati</taxon>
        <taxon>Pseudomonadota</taxon>
        <taxon>Gammaproteobacteria</taxon>
        <taxon>Moraxellales</taxon>
        <taxon>Moraxellaceae</taxon>
        <taxon>Psychrobacter</taxon>
    </lineage>
</organism>
<evidence type="ECO:0008006" key="3">
    <source>
        <dbReference type="Google" id="ProtNLM"/>
    </source>
</evidence>
<accession>A0A5C7A5B7</accession>
<keyword evidence="2" id="KW-1185">Reference proteome</keyword>
<dbReference type="AlphaFoldDB" id="A0A5C7A5B7"/>
<evidence type="ECO:0000313" key="2">
    <source>
        <dbReference type="Proteomes" id="UP000321903"/>
    </source>
</evidence>
<evidence type="ECO:0000313" key="1">
    <source>
        <dbReference type="EMBL" id="TXD97885.1"/>
    </source>
</evidence>